<reference evidence="1 2" key="1">
    <citation type="submission" date="2013-03" db="EMBL/GenBank/DDBJ databases">
        <title>The Genome Sequence of Phialophora europaea CBS 101466.</title>
        <authorList>
            <consortium name="The Broad Institute Genomics Platform"/>
            <person name="Cuomo C."/>
            <person name="de Hoog S."/>
            <person name="Gorbushina A."/>
            <person name="Walker B."/>
            <person name="Young S.K."/>
            <person name="Zeng Q."/>
            <person name="Gargeya S."/>
            <person name="Fitzgerald M."/>
            <person name="Haas B."/>
            <person name="Abouelleil A."/>
            <person name="Allen A.W."/>
            <person name="Alvarado L."/>
            <person name="Arachchi H.M."/>
            <person name="Berlin A.M."/>
            <person name="Chapman S.B."/>
            <person name="Gainer-Dewar J."/>
            <person name="Goldberg J."/>
            <person name="Griggs A."/>
            <person name="Gujja S."/>
            <person name="Hansen M."/>
            <person name="Howarth C."/>
            <person name="Imamovic A."/>
            <person name="Ireland A."/>
            <person name="Larimer J."/>
            <person name="McCowan C."/>
            <person name="Murphy C."/>
            <person name="Pearson M."/>
            <person name="Poon T.W."/>
            <person name="Priest M."/>
            <person name="Roberts A."/>
            <person name="Saif S."/>
            <person name="Shea T."/>
            <person name="Sisk P."/>
            <person name="Sykes S."/>
            <person name="Wortman J."/>
            <person name="Nusbaum C."/>
            <person name="Birren B."/>
        </authorList>
    </citation>
    <scope>NUCLEOTIDE SEQUENCE [LARGE SCALE GENOMIC DNA]</scope>
    <source>
        <strain evidence="1 2">CBS 101466</strain>
    </source>
</reference>
<dbReference type="CDD" id="cd00377">
    <property type="entry name" value="ICL_PEPM"/>
    <property type="match status" value="1"/>
</dbReference>
<dbReference type="RefSeq" id="XP_008720656.1">
    <property type="nucleotide sequence ID" value="XM_008722434.1"/>
</dbReference>
<dbReference type="AlphaFoldDB" id="W2RN05"/>
<dbReference type="InterPro" id="IPR015813">
    <property type="entry name" value="Pyrv/PenolPyrv_kinase-like_dom"/>
</dbReference>
<dbReference type="OrthoDB" id="429143at2759"/>
<keyword evidence="2" id="KW-1185">Reference proteome</keyword>
<organism evidence="1 2">
    <name type="scientific">Cyphellophora europaea (strain CBS 101466)</name>
    <name type="common">Phialophora europaea</name>
    <dbReference type="NCBI Taxonomy" id="1220924"/>
    <lineage>
        <taxon>Eukaryota</taxon>
        <taxon>Fungi</taxon>
        <taxon>Dikarya</taxon>
        <taxon>Ascomycota</taxon>
        <taxon>Pezizomycotina</taxon>
        <taxon>Eurotiomycetes</taxon>
        <taxon>Chaetothyriomycetidae</taxon>
        <taxon>Chaetothyriales</taxon>
        <taxon>Cyphellophoraceae</taxon>
        <taxon>Cyphellophora</taxon>
    </lineage>
</organism>
<evidence type="ECO:0000313" key="2">
    <source>
        <dbReference type="Proteomes" id="UP000030752"/>
    </source>
</evidence>
<dbReference type="InterPro" id="IPR039556">
    <property type="entry name" value="ICL/PEPM"/>
</dbReference>
<protein>
    <recommendedName>
        <fullName evidence="3">PEP phosphonomutase</fullName>
    </recommendedName>
</protein>
<dbReference type="GeneID" id="19975453"/>
<sequence length="270" mass="28662">MSTQKQQQQQQQQQQSDLPGLAARLKSLHQRGTPLLLTNVHDAGTAQLIARNPRTTALATASWAMAATQGVGDNDLTLAGNLAGIANVAAGLRNSGRAAEVPLSADLQDGYADPAETVRAAVKLGVVGANIEDVDNSVSPPRLRGVEEQVARLREVMRGAREAGVDGFVLNARTDVFGYGGTVEDVIERGKKWLEAGATSVFVWGVGKKSITKEEVELMVKELGMVSVQPGDIGVKGAREAGACRISVGPMLYRKSLEHVEQETLKLMDA</sequence>
<accession>W2RN05</accession>
<dbReference type="PANTHER" id="PTHR42905">
    <property type="entry name" value="PHOSPHOENOLPYRUVATE CARBOXYLASE"/>
    <property type="match status" value="1"/>
</dbReference>
<evidence type="ECO:0008006" key="3">
    <source>
        <dbReference type="Google" id="ProtNLM"/>
    </source>
</evidence>
<dbReference type="PANTHER" id="PTHR42905:SF16">
    <property type="entry name" value="CARBOXYPHOSPHONOENOLPYRUVATE PHOSPHONOMUTASE-LIKE PROTEIN (AFU_ORTHOLOGUE AFUA_5G07230)"/>
    <property type="match status" value="1"/>
</dbReference>
<gene>
    <name evidence="1" type="ORF">HMPREF1541_08114</name>
</gene>
<dbReference type="InterPro" id="IPR040442">
    <property type="entry name" value="Pyrv_kinase-like_dom_sf"/>
</dbReference>
<dbReference type="Proteomes" id="UP000030752">
    <property type="component" value="Unassembled WGS sequence"/>
</dbReference>
<name>W2RN05_CYPE1</name>
<dbReference type="VEuPathDB" id="FungiDB:HMPREF1541_08114"/>
<dbReference type="Gene3D" id="3.20.20.60">
    <property type="entry name" value="Phosphoenolpyruvate-binding domains"/>
    <property type="match status" value="1"/>
</dbReference>
<dbReference type="SUPFAM" id="SSF51621">
    <property type="entry name" value="Phosphoenolpyruvate/pyruvate domain"/>
    <property type="match status" value="1"/>
</dbReference>
<dbReference type="InParanoid" id="W2RN05"/>
<dbReference type="HOGENOM" id="CLU_027389_2_0_1"/>
<proteinExistence type="predicted"/>
<dbReference type="GO" id="GO:0003824">
    <property type="term" value="F:catalytic activity"/>
    <property type="evidence" value="ECO:0007669"/>
    <property type="project" value="InterPro"/>
</dbReference>
<dbReference type="Pfam" id="PF13714">
    <property type="entry name" value="PEP_mutase"/>
    <property type="match status" value="1"/>
</dbReference>
<dbReference type="eggNOG" id="ENOG502RZTD">
    <property type="taxonomic scope" value="Eukaryota"/>
</dbReference>
<dbReference type="EMBL" id="KB822724">
    <property type="protein sequence ID" value="ETN37124.1"/>
    <property type="molecule type" value="Genomic_DNA"/>
</dbReference>
<evidence type="ECO:0000313" key="1">
    <source>
        <dbReference type="EMBL" id="ETN37124.1"/>
    </source>
</evidence>